<evidence type="ECO:0000256" key="6">
    <source>
        <dbReference type="SAM" id="MobiDB-lite"/>
    </source>
</evidence>
<evidence type="ECO:0000256" key="1">
    <source>
        <dbReference type="ARBA" id="ARBA00004418"/>
    </source>
</evidence>
<dbReference type="GO" id="GO:0019808">
    <property type="term" value="F:polyamine binding"/>
    <property type="evidence" value="ECO:0007669"/>
    <property type="project" value="InterPro"/>
</dbReference>
<dbReference type="EMBL" id="RPFL01000042">
    <property type="protein sequence ID" value="RPD83995.1"/>
    <property type="molecule type" value="Genomic_DNA"/>
</dbReference>
<feature type="signal peptide" evidence="7">
    <location>
        <begin position="1"/>
        <end position="18"/>
    </location>
</feature>
<dbReference type="Gene3D" id="3.40.190.10">
    <property type="entry name" value="Periplasmic binding protein-like II"/>
    <property type="match status" value="2"/>
</dbReference>
<organism evidence="8 9">
    <name type="scientific">Neisseria weixii</name>
    <dbReference type="NCBI Taxonomy" id="1853276"/>
    <lineage>
        <taxon>Bacteria</taxon>
        <taxon>Pseudomonadati</taxon>
        <taxon>Pseudomonadota</taxon>
        <taxon>Betaproteobacteria</taxon>
        <taxon>Neisseriales</taxon>
        <taxon>Neisseriaceae</taxon>
        <taxon>Neisseria</taxon>
    </lineage>
</organism>
<comment type="similarity">
    <text evidence="5">Belongs to the bacterial solute-binding protein PotD/PotF family.</text>
</comment>
<evidence type="ECO:0000313" key="9">
    <source>
        <dbReference type="Proteomes" id="UP000272412"/>
    </source>
</evidence>
<dbReference type="PROSITE" id="PS51257">
    <property type="entry name" value="PROKAR_LIPOPROTEIN"/>
    <property type="match status" value="1"/>
</dbReference>
<dbReference type="InterPro" id="IPR006059">
    <property type="entry name" value="SBP"/>
</dbReference>
<accession>A0A3N4MLQ3</accession>
<name>A0A3N4MLQ3_9NEIS</name>
<keyword evidence="9" id="KW-1185">Reference proteome</keyword>
<feature type="region of interest" description="Disordered" evidence="6">
    <location>
        <begin position="19"/>
        <end position="40"/>
    </location>
</feature>
<feature type="chain" id="PRO_5018068269" description="Putrescine-binding periplasmic protein" evidence="7">
    <location>
        <begin position="19"/>
        <end position="382"/>
    </location>
</feature>
<comment type="function">
    <text evidence="5">Required for the activity of the bacterial periplasmic transport system of putrescine.</text>
</comment>
<dbReference type="InterPro" id="IPR001188">
    <property type="entry name" value="Sperm_putr-bd"/>
</dbReference>
<gene>
    <name evidence="8" type="ORF">EGK74_11525</name>
</gene>
<proteinExistence type="inferred from homology"/>
<dbReference type="Proteomes" id="UP000272412">
    <property type="component" value="Unassembled WGS sequence"/>
</dbReference>
<keyword evidence="3 7" id="KW-0732">Signal</keyword>
<dbReference type="AlphaFoldDB" id="A0A3N4MLQ3"/>
<feature type="compositionally biased region" description="Low complexity" evidence="6">
    <location>
        <begin position="28"/>
        <end position="40"/>
    </location>
</feature>
<dbReference type="PANTHER" id="PTHR30222">
    <property type="entry name" value="SPERMIDINE/PUTRESCINE-BINDING PERIPLASMIC PROTEIN"/>
    <property type="match status" value="1"/>
</dbReference>
<dbReference type="SUPFAM" id="SSF53850">
    <property type="entry name" value="Periplasmic binding protein-like II"/>
    <property type="match status" value="1"/>
</dbReference>
<evidence type="ECO:0000256" key="5">
    <source>
        <dbReference type="PIRNR" id="PIRNR019574"/>
    </source>
</evidence>
<evidence type="ECO:0000256" key="4">
    <source>
        <dbReference type="ARBA" id="ARBA00022764"/>
    </source>
</evidence>
<evidence type="ECO:0000256" key="3">
    <source>
        <dbReference type="ARBA" id="ARBA00022729"/>
    </source>
</evidence>
<dbReference type="Pfam" id="PF13416">
    <property type="entry name" value="SBP_bac_8"/>
    <property type="match status" value="1"/>
</dbReference>
<dbReference type="GO" id="GO:0042597">
    <property type="term" value="C:periplasmic space"/>
    <property type="evidence" value="ECO:0007669"/>
    <property type="project" value="UniProtKB-SubCell"/>
</dbReference>
<dbReference type="RefSeq" id="WP_096295709.1">
    <property type="nucleotide sequence ID" value="NZ_CP023429.1"/>
</dbReference>
<reference evidence="8 9" key="1">
    <citation type="submission" date="2018-11" db="EMBL/GenBank/DDBJ databases">
        <title>Neisseria weixii sp. nov. isolated from the rectal contents of plateau pika (Ochotona cruzoniae).</title>
        <authorList>
            <person name="Zhang G."/>
        </authorList>
    </citation>
    <scope>NUCLEOTIDE SEQUENCE [LARGE SCALE GENOMIC DNA]</scope>
    <source>
        <strain evidence="8 9">10009</strain>
    </source>
</reference>
<evidence type="ECO:0000313" key="8">
    <source>
        <dbReference type="EMBL" id="RPD83995.1"/>
    </source>
</evidence>
<dbReference type="KEGG" id="nwx:CGZ65_10050"/>
<sequence>MKKTFLTACITLALAACGGSDKPAETTAPQASEPQQAAPQSSNLNIYNWSDYVDPQTLADFEKNNNIKVRYDYYDSNEALEAKVLTGKSGYDLVAPSIANVGRQIKAGAYQEIDKSQISNYNNIDPDLLSLMASVDPGNKYAVPYFWGINTLAINKDLVAKALGSDALPENEWDLVFNPEYTAKLKSCGISYLDSAIEQMPLALNYIGKDPNSENADDLKAAVEMMKKVRGDVKRFSSSGYIDDMANGNLCVAVGYGGDLNIAKNRANEAQNGVNLQVLTPKTGVGIWIDSFMIPRDAQNVANAHKYINYTLDPKVAAKNGTFVTYAPASQPARKLMDAKLSEDPSIFPSKEVMDKSFVISPKPPETSKLSVRLWQGLKAGQ</sequence>
<protein>
    <recommendedName>
        <fullName evidence="5">Putrescine-binding periplasmic protein</fullName>
    </recommendedName>
</protein>
<evidence type="ECO:0000256" key="2">
    <source>
        <dbReference type="ARBA" id="ARBA00022448"/>
    </source>
</evidence>
<comment type="caution">
    <text evidence="8">The sequence shown here is derived from an EMBL/GenBank/DDBJ whole genome shotgun (WGS) entry which is preliminary data.</text>
</comment>
<dbReference type="PANTHER" id="PTHR30222:SF12">
    <property type="entry name" value="NORSPERMIDINE SENSOR"/>
    <property type="match status" value="1"/>
</dbReference>
<dbReference type="PIRSF" id="PIRSF019574">
    <property type="entry name" value="Periplasmic_polyamine_BP"/>
    <property type="match status" value="1"/>
</dbReference>
<dbReference type="OrthoDB" id="9769319at2"/>
<comment type="subcellular location">
    <subcellularLocation>
        <location evidence="1 5">Periplasm</location>
    </subcellularLocation>
</comment>
<keyword evidence="4 5" id="KW-0574">Periplasm</keyword>
<keyword evidence="2 5" id="KW-0813">Transport</keyword>
<dbReference type="CDD" id="cd13659">
    <property type="entry name" value="PBP2_PotF"/>
    <property type="match status" value="1"/>
</dbReference>
<dbReference type="PRINTS" id="PR00909">
    <property type="entry name" value="SPERMDNBNDNG"/>
</dbReference>
<dbReference type="GO" id="GO:0015846">
    <property type="term" value="P:polyamine transport"/>
    <property type="evidence" value="ECO:0007669"/>
    <property type="project" value="InterPro"/>
</dbReference>
<evidence type="ECO:0000256" key="7">
    <source>
        <dbReference type="SAM" id="SignalP"/>
    </source>
</evidence>